<keyword evidence="1" id="KW-0479">Metal-binding</keyword>
<gene>
    <name evidence="4" type="ORF">FSW04_07580</name>
</gene>
<dbReference type="AlphaFoldDB" id="A0A5B8U3A5"/>
<dbReference type="Gene3D" id="3.60.21.10">
    <property type="match status" value="1"/>
</dbReference>
<dbReference type="SUPFAM" id="SSF56300">
    <property type="entry name" value="Metallo-dependent phosphatases"/>
    <property type="match status" value="1"/>
</dbReference>
<reference evidence="4 5" key="1">
    <citation type="journal article" date="2018" name="J. Microbiol.">
        <title>Baekduia soli gen. nov., sp. nov., a novel bacterium isolated from the soil of Baekdu Mountain and proposal of a novel family name, Baekduiaceae fam. nov.</title>
        <authorList>
            <person name="An D.S."/>
            <person name="Siddiqi M.Z."/>
            <person name="Kim K.H."/>
            <person name="Yu H.S."/>
            <person name="Im W.T."/>
        </authorList>
    </citation>
    <scope>NUCLEOTIDE SEQUENCE [LARGE SCALE GENOMIC DNA]</scope>
    <source>
        <strain evidence="4 5">BR7-21</strain>
    </source>
</reference>
<dbReference type="PROSITE" id="PS51318">
    <property type="entry name" value="TAT"/>
    <property type="match status" value="1"/>
</dbReference>
<evidence type="ECO:0000256" key="2">
    <source>
        <dbReference type="ARBA" id="ARBA00022801"/>
    </source>
</evidence>
<dbReference type="PROSITE" id="PS51257">
    <property type="entry name" value="PROKAR_LIPOPROTEIN"/>
    <property type="match status" value="1"/>
</dbReference>
<dbReference type="OrthoDB" id="8132905at2"/>
<dbReference type="GO" id="GO:0016787">
    <property type="term" value="F:hydrolase activity"/>
    <property type="evidence" value="ECO:0007669"/>
    <property type="project" value="UniProtKB-KW"/>
</dbReference>
<dbReference type="InterPro" id="IPR029052">
    <property type="entry name" value="Metallo-depent_PP-like"/>
</dbReference>
<dbReference type="PANTHER" id="PTHR42988">
    <property type="entry name" value="PHOSPHOHYDROLASE"/>
    <property type="match status" value="1"/>
</dbReference>
<dbReference type="InterPro" id="IPR006311">
    <property type="entry name" value="TAT_signal"/>
</dbReference>
<feature type="compositionally biased region" description="Pro residues" evidence="3">
    <location>
        <begin position="485"/>
        <end position="500"/>
    </location>
</feature>
<dbReference type="KEGG" id="bsol:FSW04_07580"/>
<dbReference type="InterPro" id="IPR050884">
    <property type="entry name" value="CNP_phosphodiesterase-III"/>
</dbReference>
<name>A0A5B8U3A5_9ACTN</name>
<dbReference type="RefSeq" id="WP_146917924.1">
    <property type="nucleotide sequence ID" value="NZ_CP042430.1"/>
</dbReference>
<keyword evidence="2" id="KW-0378">Hydrolase</keyword>
<evidence type="ECO:0000256" key="3">
    <source>
        <dbReference type="SAM" id="MobiDB-lite"/>
    </source>
</evidence>
<evidence type="ECO:0000256" key="1">
    <source>
        <dbReference type="ARBA" id="ARBA00022723"/>
    </source>
</evidence>
<dbReference type="GO" id="GO:0046872">
    <property type="term" value="F:metal ion binding"/>
    <property type="evidence" value="ECO:0007669"/>
    <property type="project" value="UniProtKB-KW"/>
</dbReference>
<feature type="region of interest" description="Disordered" evidence="3">
    <location>
        <begin position="461"/>
        <end position="516"/>
    </location>
</feature>
<evidence type="ECO:0000313" key="4">
    <source>
        <dbReference type="EMBL" id="QEC47453.1"/>
    </source>
</evidence>
<sequence>MSRGRTRRELLGAAGVAGAAALLGCGGTAGPPGSTLARTLVDPDGDGLLSRGPGVALADRTDLAPRAAASGAVATVAQVSDLHVRDAQSPGRVAFLDRLGPRLGSAFRWHETLTAQVVAATVASVNAARPDVVLVTGDLADSAQRNELEWAVTLLGGGTVVPDSGRRGYQGVQAETIADPLYYRPDVDAPRHPGLLDRAVAPVRSPGLRAPWHAVLGNHDILVAGELAPTEATRAAATGDRLLVTPAPALLQQLRGTQLTRSQVDDLLRAGLDGDALRVAPDPARTQLGADDVVGRLRRGAGKRLDYAVNVGADLRIVVLDVVRRDAGSGGVVVASTLAFLRRALAAAGNRYIMVALHQPLDQTAGADSVLDVLDADPRVVAVLAGHTHRNAIAPRRTAAGGHWHITTASIVDWPQQWRMLRLVHTRGGATALETWLVDHTGRPRDEGDLAGIARDLAFLDPQGGRPAGAAGPPGARNVRLHLPARPPRPPARPGVPRPLPALTAPATLGAGDAVA</sequence>
<proteinExistence type="predicted"/>
<dbReference type="EMBL" id="CP042430">
    <property type="protein sequence ID" value="QEC47453.1"/>
    <property type="molecule type" value="Genomic_DNA"/>
</dbReference>
<accession>A0A5B8U3A5</accession>
<protein>
    <submittedName>
        <fullName evidence="4">Uncharacterized protein</fullName>
    </submittedName>
</protein>
<evidence type="ECO:0000313" key="5">
    <source>
        <dbReference type="Proteomes" id="UP000321805"/>
    </source>
</evidence>
<feature type="compositionally biased region" description="Low complexity" evidence="3">
    <location>
        <begin position="464"/>
        <end position="484"/>
    </location>
</feature>
<organism evidence="4 5">
    <name type="scientific">Baekduia soli</name>
    <dbReference type="NCBI Taxonomy" id="496014"/>
    <lineage>
        <taxon>Bacteria</taxon>
        <taxon>Bacillati</taxon>
        <taxon>Actinomycetota</taxon>
        <taxon>Thermoleophilia</taxon>
        <taxon>Solirubrobacterales</taxon>
        <taxon>Baekduiaceae</taxon>
        <taxon>Baekduia</taxon>
    </lineage>
</organism>
<dbReference type="PANTHER" id="PTHR42988:SF2">
    <property type="entry name" value="CYCLIC NUCLEOTIDE PHOSPHODIESTERASE CBUA0032-RELATED"/>
    <property type="match status" value="1"/>
</dbReference>
<dbReference type="Proteomes" id="UP000321805">
    <property type="component" value="Chromosome"/>
</dbReference>
<keyword evidence="5" id="KW-1185">Reference proteome</keyword>
<feature type="compositionally biased region" description="Low complexity" evidence="3">
    <location>
        <begin position="501"/>
        <end position="516"/>
    </location>
</feature>